<accession>A0A1J5QHF4</accession>
<dbReference type="PROSITE" id="PS00086">
    <property type="entry name" value="CYTOCHROME_P450"/>
    <property type="match status" value="1"/>
</dbReference>
<gene>
    <name evidence="2" type="primary">bioI_1</name>
    <name evidence="2" type="ORF">GALL_388440</name>
</gene>
<organism evidence="2">
    <name type="scientific">mine drainage metagenome</name>
    <dbReference type="NCBI Taxonomy" id="410659"/>
    <lineage>
        <taxon>unclassified sequences</taxon>
        <taxon>metagenomes</taxon>
        <taxon>ecological metagenomes</taxon>
    </lineage>
</organism>
<sequence length="189" mass="20730">MLLQARESGGLRDDAELLAQCAMLLFAGHETTRNLLGNGIQALLSHPEQWQCLCQDPDLVPGAVRELLRYDSPVQYSGRRVTTDLVLHGQLLRRGDLVLPLIGAANRDPVRHVEPELLDVKRPDPGALSFGSGAHVCLGAALTRIEAEVVLRRMLARWPGLQLASAEPQWCTNPAYRGLARIPLRHATA</sequence>
<dbReference type="Gene3D" id="1.10.630.10">
    <property type="entry name" value="Cytochrome P450"/>
    <property type="match status" value="1"/>
</dbReference>
<evidence type="ECO:0000313" key="2">
    <source>
        <dbReference type="EMBL" id="OIQ79428.1"/>
    </source>
</evidence>
<name>A0A1J5QHF4_9ZZZZ</name>
<dbReference type="InterPro" id="IPR036396">
    <property type="entry name" value="Cyt_P450_sf"/>
</dbReference>
<dbReference type="Pfam" id="PF00067">
    <property type="entry name" value="p450"/>
    <property type="match status" value="1"/>
</dbReference>
<keyword evidence="2" id="KW-0560">Oxidoreductase</keyword>
<dbReference type="PANTHER" id="PTHR46696">
    <property type="entry name" value="P450, PUTATIVE (EUROFUNG)-RELATED"/>
    <property type="match status" value="1"/>
</dbReference>
<dbReference type="GO" id="GO:0016705">
    <property type="term" value="F:oxidoreductase activity, acting on paired donors, with incorporation or reduction of molecular oxygen"/>
    <property type="evidence" value="ECO:0007669"/>
    <property type="project" value="InterPro"/>
</dbReference>
<dbReference type="SUPFAM" id="SSF48264">
    <property type="entry name" value="Cytochrome P450"/>
    <property type="match status" value="1"/>
</dbReference>
<dbReference type="PRINTS" id="PR00385">
    <property type="entry name" value="P450"/>
</dbReference>
<dbReference type="InterPro" id="IPR002397">
    <property type="entry name" value="Cyt_P450_B"/>
</dbReference>
<dbReference type="GO" id="GO:0020037">
    <property type="term" value="F:heme binding"/>
    <property type="evidence" value="ECO:0007669"/>
    <property type="project" value="InterPro"/>
</dbReference>
<protein>
    <submittedName>
        <fullName evidence="2">Biotin biosynthesis cytochrome P450</fullName>
        <ecNumber evidence="2">1.14.15.12</ecNumber>
    </submittedName>
</protein>
<comment type="caution">
    <text evidence="2">The sequence shown here is derived from an EMBL/GenBank/DDBJ whole genome shotgun (WGS) entry which is preliminary data.</text>
</comment>
<reference evidence="2" key="1">
    <citation type="submission" date="2016-10" db="EMBL/GenBank/DDBJ databases">
        <title>Sequence of Gallionella enrichment culture.</title>
        <authorList>
            <person name="Poehlein A."/>
            <person name="Muehling M."/>
            <person name="Daniel R."/>
        </authorList>
    </citation>
    <scope>NUCLEOTIDE SEQUENCE</scope>
</reference>
<evidence type="ECO:0000256" key="1">
    <source>
        <dbReference type="ARBA" id="ARBA00010617"/>
    </source>
</evidence>
<dbReference type="EMBL" id="MLJW01001216">
    <property type="protein sequence ID" value="OIQ79428.1"/>
    <property type="molecule type" value="Genomic_DNA"/>
</dbReference>
<dbReference type="PRINTS" id="PR00359">
    <property type="entry name" value="BP450"/>
</dbReference>
<dbReference type="PANTHER" id="PTHR46696:SF1">
    <property type="entry name" value="CYTOCHROME P450 YJIB-RELATED"/>
    <property type="match status" value="1"/>
</dbReference>
<dbReference type="GO" id="GO:0005506">
    <property type="term" value="F:iron ion binding"/>
    <property type="evidence" value="ECO:0007669"/>
    <property type="project" value="InterPro"/>
</dbReference>
<comment type="similarity">
    <text evidence="1">Belongs to the cytochrome P450 family.</text>
</comment>
<proteinExistence type="inferred from homology"/>
<dbReference type="InterPro" id="IPR017972">
    <property type="entry name" value="Cyt_P450_CS"/>
</dbReference>
<dbReference type="EC" id="1.14.15.12" evidence="2"/>
<dbReference type="AlphaFoldDB" id="A0A1J5QHF4"/>
<dbReference type="GO" id="GO:0004497">
    <property type="term" value="F:monooxygenase activity"/>
    <property type="evidence" value="ECO:0007669"/>
    <property type="project" value="InterPro"/>
</dbReference>
<dbReference type="InterPro" id="IPR001128">
    <property type="entry name" value="Cyt_P450"/>
</dbReference>